<name>A0A243RVX1_9ACTN</name>
<dbReference type="PANTHER" id="PTHR30313:SF2">
    <property type="entry name" value="DNA PRIMASE"/>
    <property type="match status" value="1"/>
</dbReference>
<evidence type="ECO:0000256" key="3">
    <source>
        <dbReference type="ARBA" id="ARBA00022833"/>
    </source>
</evidence>
<dbReference type="Pfam" id="PF01807">
    <property type="entry name" value="Zn_ribbon_DnaG"/>
    <property type="match status" value="1"/>
</dbReference>
<evidence type="ECO:0000256" key="1">
    <source>
        <dbReference type="ARBA" id="ARBA00022723"/>
    </source>
</evidence>
<evidence type="ECO:0000313" key="6">
    <source>
        <dbReference type="Proteomes" id="UP000194761"/>
    </source>
</evidence>
<dbReference type="Proteomes" id="UP000194761">
    <property type="component" value="Unassembled WGS sequence"/>
</dbReference>
<sequence length="122" mass="14038">MLRRRPHDRTRPAQERLTHEGITVINTFSDREIFLIQRASPIDGIVSDYVPLHRTDDGHLAGPCPFQPKDSTHEIKVLPQRGLWICFGCVDGGDVIGFIRKRHNLTYVQAAERLLRELDDVR</sequence>
<accession>A0A243RVX1</accession>
<dbReference type="PANTHER" id="PTHR30313">
    <property type="entry name" value="DNA PRIMASE"/>
    <property type="match status" value="1"/>
</dbReference>
<dbReference type="GO" id="GO:0003899">
    <property type="term" value="F:DNA-directed RNA polymerase activity"/>
    <property type="evidence" value="ECO:0007669"/>
    <property type="project" value="InterPro"/>
</dbReference>
<dbReference type="AlphaFoldDB" id="A0A243RVX1"/>
<evidence type="ECO:0000313" key="5">
    <source>
        <dbReference type="EMBL" id="OUC99336.1"/>
    </source>
</evidence>
<dbReference type="GO" id="GO:0006269">
    <property type="term" value="P:DNA replication, synthesis of primer"/>
    <property type="evidence" value="ECO:0007669"/>
    <property type="project" value="TreeGrafter"/>
</dbReference>
<evidence type="ECO:0000256" key="2">
    <source>
        <dbReference type="ARBA" id="ARBA00022771"/>
    </source>
</evidence>
<dbReference type="InterPro" id="IPR050219">
    <property type="entry name" value="DnaG_primase"/>
</dbReference>
<dbReference type="GO" id="GO:0008270">
    <property type="term" value="F:zinc ion binding"/>
    <property type="evidence" value="ECO:0007669"/>
    <property type="project" value="UniProtKB-KW"/>
</dbReference>
<feature type="domain" description="Zinc finger CHC2-type" evidence="4">
    <location>
        <begin position="60"/>
        <end position="115"/>
    </location>
</feature>
<proteinExistence type="predicted"/>
<keyword evidence="1" id="KW-0479">Metal-binding</keyword>
<dbReference type="Gene3D" id="3.90.580.10">
    <property type="entry name" value="Zinc finger, CHC2-type domain"/>
    <property type="match status" value="1"/>
</dbReference>
<dbReference type="GO" id="GO:0005737">
    <property type="term" value="C:cytoplasm"/>
    <property type="evidence" value="ECO:0007669"/>
    <property type="project" value="TreeGrafter"/>
</dbReference>
<organism evidence="5 6">
    <name type="scientific">Streptosporangium minutum</name>
    <dbReference type="NCBI Taxonomy" id="569862"/>
    <lineage>
        <taxon>Bacteria</taxon>
        <taxon>Bacillati</taxon>
        <taxon>Actinomycetota</taxon>
        <taxon>Actinomycetes</taxon>
        <taxon>Streptosporangiales</taxon>
        <taxon>Streptosporangiaceae</taxon>
        <taxon>Streptosporangium</taxon>
    </lineage>
</organism>
<reference evidence="5 6" key="1">
    <citation type="submission" date="2017-05" db="EMBL/GenBank/DDBJ databases">
        <title>Biotechnological potential of actinobacteria isolated from South African environments.</title>
        <authorList>
            <person name="Le Roes-Hill M."/>
            <person name="Prins A."/>
            <person name="Durrell K.A."/>
        </authorList>
    </citation>
    <scope>NUCLEOTIDE SEQUENCE [LARGE SCALE GENOMIC DNA]</scope>
    <source>
        <strain evidence="5">M26</strain>
    </source>
</reference>
<dbReference type="SMART" id="SM00400">
    <property type="entry name" value="ZnF_CHCC"/>
    <property type="match status" value="1"/>
</dbReference>
<keyword evidence="3" id="KW-0862">Zinc</keyword>
<evidence type="ECO:0000259" key="4">
    <source>
        <dbReference type="SMART" id="SM00400"/>
    </source>
</evidence>
<dbReference type="SUPFAM" id="SSF57783">
    <property type="entry name" value="Zinc beta-ribbon"/>
    <property type="match status" value="1"/>
</dbReference>
<protein>
    <recommendedName>
        <fullName evidence="4">Zinc finger CHC2-type domain-containing protein</fullName>
    </recommendedName>
</protein>
<dbReference type="EMBL" id="NGFP01000009">
    <property type="protein sequence ID" value="OUC99336.1"/>
    <property type="molecule type" value="Genomic_DNA"/>
</dbReference>
<comment type="caution">
    <text evidence="5">The sequence shown here is derived from an EMBL/GenBank/DDBJ whole genome shotgun (WGS) entry which is preliminary data.</text>
</comment>
<keyword evidence="6" id="KW-1185">Reference proteome</keyword>
<keyword evidence="2" id="KW-0863">Zinc-finger</keyword>
<gene>
    <name evidence="5" type="ORF">CA984_03770</name>
</gene>
<dbReference type="InterPro" id="IPR002694">
    <property type="entry name" value="Znf_CHC2"/>
</dbReference>
<dbReference type="InterPro" id="IPR036977">
    <property type="entry name" value="DNA_primase_Znf_CHC2"/>
</dbReference>
<dbReference type="GO" id="GO:0003677">
    <property type="term" value="F:DNA binding"/>
    <property type="evidence" value="ECO:0007669"/>
    <property type="project" value="InterPro"/>
</dbReference>